<evidence type="ECO:0000313" key="8">
    <source>
        <dbReference type="EMBL" id="KND99605.1"/>
    </source>
</evidence>
<organism evidence="8 9">
    <name type="scientific">Candidozyma auris</name>
    <name type="common">Yeast</name>
    <name type="synonym">Candida auris</name>
    <dbReference type="NCBI Taxonomy" id="498019"/>
    <lineage>
        <taxon>Eukaryota</taxon>
        <taxon>Fungi</taxon>
        <taxon>Dikarya</taxon>
        <taxon>Ascomycota</taxon>
        <taxon>Saccharomycotina</taxon>
        <taxon>Pichiomycetes</taxon>
        <taxon>Metschnikowiaceae</taxon>
        <taxon>Candidozyma</taxon>
    </lineage>
</organism>
<dbReference type="InterPro" id="IPR013057">
    <property type="entry name" value="AA_transpt_TM"/>
</dbReference>
<gene>
    <name evidence="8" type="ORF">QG37_03395</name>
</gene>
<comment type="similarity">
    <text evidence="2">Belongs to the amino acid/polyamine transporter 2 family.</text>
</comment>
<feature type="transmembrane region" description="Helical" evidence="6">
    <location>
        <begin position="69"/>
        <end position="95"/>
    </location>
</feature>
<dbReference type="Proteomes" id="UP000037122">
    <property type="component" value="Unassembled WGS sequence"/>
</dbReference>
<dbReference type="GO" id="GO:0016020">
    <property type="term" value="C:membrane"/>
    <property type="evidence" value="ECO:0007669"/>
    <property type="project" value="UniProtKB-SubCell"/>
</dbReference>
<feature type="transmembrane region" description="Helical" evidence="6">
    <location>
        <begin position="231"/>
        <end position="255"/>
    </location>
</feature>
<dbReference type="VEuPathDB" id="FungiDB:CJJ09_001955"/>
<evidence type="ECO:0000256" key="3">
    <source>
        <dbReference type="ARBA" id="ARBA00022692"/>
    </source>
</evidence>
<comment type="subcellular location">
    <subcellularLocation>
        <location evidence="1">Membrane</location>
        <topology evidence="1">Multi-pass membrane protein</topology>
    </subcellularLocation>
</comment>
<accession>A0A0L0P0W2</accession>
<keyword evidence="4 6" id="KW-1133">Transmembrane helix</keyword>
<dbReference type="AlphaFoldDB" id="A0A0L0P0W2"/>
<feature type="domain" description="Amino acid transporter transmembrane" evidence="7">
    <location>
        <begin position="45"/>
        <end position="409"/>
    </location>
</feature>
<dbReference type="Pfam" id="PF01490">
    <property type="entry name" value="Aa_trans"/>
    <property type="match status" value="1"/>
</dbReference>
<feature type="transmembrane region" description="Helical" evidence="6">
    <location>
        <begin position="267"/>
        <end position="288"/>
    </location>
</feature>
<dbReference type="VEuPathDB" id="FungiDB:CJJ07_004130"/>
<dbReference type="VEuPathDB" id="FungiDB:B9J08_001537"/>
<comment type="caution">
    <text evidence="8">The sequence shown here is derived from an EMBL/GenBank/DDBJ whole genome shotgun (WGS) entry which is preliminary data.</text>
</comment>
<dbReference type="VEuPathDB" id="FungiDB:CJI96_0000006"/>
<feature type="transmembrane region" description="Helical" evidence="6">
    <location>
        <begin position="308"/>
        <end position="328"/>
    </location>
</feature>
<reference evidence="9" key="1">
    <citation type="journal article" date="2015" name="BMC Genomics">
        <title>Draft genome of a commonly misdiagnosed multidrug resistant pathogen Candida auris.</title>
        <authorList>
            <person name="Chatterjee S."/>
            <person name="Alampalli S.V."/>
            <person name="Nageshan R.K."/>
            <person name="Chettiar S.T."/>
            <person name="Joshi S."/>
            <person name="Tatu U.S."/>
        </authorList>
    </citation>
    <scope>NUCLEOTIDE SEQUENCE [LARGE SCALE GENOMIC DNA]</scope>
    <source>
        <strain evidence="9">6684</strain>
    </source>
</reference>
<dbReference type="PANTHER" id="PTHR22950:SF461">
    <property type="entry name" value="AMINO ACID TRANSPORTER TRANSMEMBRANE DOMAIN-CONTAINING PROTEIN"/>
    <property type="match status" value="1"/>
</dbReference>
<protein>
    <recommendedName>
        <fullName evidence="7">Amino acid transporter transmembrane domain-containing protein</fullName>
    </recommendedName>
</protein>
<evidence type="ECO:0000256" key="1">
    <source>
        <dbReference type="ARBA" id="ARBA00004141"/>
    </source>
</evidence>
<dbReference type="VEuPathDB" id="FungiDB:CJI97_001772"/>
<evidence type="ECO:0000313" key="9">
    <source>
        <dbReference type="Proteomes" id="UP000037122"/>
    </source>
</evidence>
<evidence type="ECO:0000256" key="2">
    <source>
        <dbReference type="ARBA" id="ARBA00008066"/>
    </source>
</evidence>
<evidence type="ECO:0000256" key="5">
    <source>
        <dbReference type="ARBA" id="ARBA00023136"/>
    </source>
</evidence>
<feature type="transmembrane region" description="Helical" evidence="6">
    <location>
        <begin position="433"/>
        <end position="458"/>
    </location>
</feature>
<dbReference type="EMBL" id="LGST01000022">
    <property type="protein sequence ID" value="KND99605.1"/>
    <property type="molecule type" value="Genomic_DNA"/>
</dbReference>
<proteinExistence type="inferred from homology"/>
<feature type="transmembrane region" description="Helical" evidence="6">
    <location>
        <begin position="152"/>
        <end position="171"/>
    </location>
</feature>
<feature type="transmembrane region" description="Helical" evidence="6">
    <location>
        <begin position="379"/>
        <end position="403"/>
    </location>
</feature>
<feature type="transmembrane region" description="Helical" evidence="6">
    <location>
        <begin position="123"/>
        <end position="146"/>
    </location>
</feature>
<dbReference type="VEuPathDB" id="FungiDB:QG37_03395"/>
<feature type="transmembrane region" description="Helical" evidence="6">
    <location>
        <begin position="349"/>
        <end position="373"/>
    </location>
</feature>
<evidence type="ECO:0000256" key="4">
    <source>
        <dbReference type="ARBA" id="ARBA00022989"/>
    </source>
</evidence>
<dbReference type="GO" id="GO:0015179">
    <property type="term" value="F:L-amino acid transmembrane transporter activity"/>
    <property type="evidence" value="ECO:0007669"/>
    <property type="project" value="TreeGrafter"/>
</dbReference>
<feature type="transmembrane region" description="Helical" evidence="6">
    <location>
        <begin position="183"/>
        <end position="207"/>
    </location>
</feature>
<name>A0A0L0P0W2_CANAR</name>
<keyword evidence="5 6" id="KW-0472">Membrane</keyword>
<dbReference type="PANTHER" id="PTHR22950">
    <property type="entry name" value="AMINO ACID TRANSPORTER"/>
    <property type="match status" value="1"/>
</dbReference>
<evidence type="ECO:0000259" key="7">
    <source>
        <dbReference type="Pfam" id="PF01490"/>
    </source>
</evidence>
<evidence type="ECO:0000256" key="6">
    <source>
        <dbReference type="SAM" id="Phobius"/>
    </source>
</evidence>
<keyword evidence="3 6" id="KW-0812">Transmembrane</keyword>
<sequence>MSADDPKKNHTIVVSPQISHFSEFDTGEHDVFVVKEEGPDFRGVTCIGAAVLIAKSQFGLGVLGLPQTFLTLGFVPGLICLVALCAISTWTGYVVGKFRLRYPHIYSIGDAAEMMFGTVGREFMGGAFWLFYALCYGASVLTFSIALNTLSNHAICTTGFVGIGAAISLIIGTSVRTMKVMSWCGYVALGSIFLSTWIVVIACLSQSTPAAAPKGVPIDKGIVAVSSGKPFYAIASAIATQLLGLCGTASFFTIHSEMKDQTQYIKSLFLGQGFVVFNYMIVSCIIYGKVGDYVTSPALGSAGPLFQKICYGIALPGLIFSCFFQAHLAGKYGLVRILRGTEHLQTNSFTHWLTWISMMVIVIVFGFVIASAIPFFNDLLALIGAFIGTSFTLIVPGFLALYLMSRYMTKKGDGTLSWLRKCTRKWSRSRSSVITTVLALFAIVFGFFILVAGTYGAVQSIINGYKNGTVSKAFDCADNS</sequence>